<dbReference type="AlphaFoldDB" id="A0A560WAS7"/>
<evidence type="ECO:0000313" key="4">
    <source>
        <dbReference type="Proteomes" id="UP000315628"/>
    </source>
</evidence>
<keyword evidence="2" id="KW-0812">Transmembrane</keyword>
<feature type="transmembrane region" description="Helical" evidence="2">
    <location>
        <begin position="313"/>
        <end position="333"/>
    </location>
</feature>
<feature type="region of interest" description="Disordered" evidence="1">
    <location>
        <begin position="502"/>
        <end position="532"/>
    </location>
</feature>
<protein>
    <submittedName>
        <fullName evidence="3">Uncharacterized protein</fullName>
    </submittedName>
</protein>
<evidence type="ECO:0000313" key="3">
    <source>
        <dbReference type="EMBL" id="TWD14737.1"/>
    </source>
</evidence>
<keyword evidence="2" id="KW-1133">Transmembrane helix</keyword>
<evidence type="ECO:0000256" key="2">
    <source>
        <dbReference type="SAM" id="Phobius"/>
    </source>
</evidence>
<keyword evidence="2" id="KW-0472">Membrane</keyword>
<accession>A0A560WAS7</accession>
<proteinExistence type="predicted"/>
<feature type="transmembrane region" description="Helical" evidence="2">
    <location>
        <begin position="139"/>
        <end position="167"/>
    </location>
</feature>
<comment type="caution">
    <text evidence="3">The sequence shown here is derived from an EMBL/GenBank/DDBJ whole genome shotgun (WGS) entry which is preliminary data.</text>
</comment>
<dbReference type="EMBL" id="VIUW01000003">
    <property type="protein sequence ID" value="TWD14737.1"/>
    <property type="molecule type" value="Genomic_DNA"/>
</dbReference>
<feature type="transmembrane region" description="Helical" evidence="2">
    <location>
        <begin position="107"/>
        <end position="127"/>
    </location>
</feature>
<sequence length="532" mass="55129">MVLTAIMLASTARHGHILFRDFVTVPDPVINEAALGMDGYLPRAVPLDLVTALIAGLVPPAVQQRVLLLVALLGAGMGFALLVRSWPWAPPVAAAAAIWNPFVVERLLLGQAPTMLAYTTIPWLVLAFRAKGGLGRRTLVLTCAALPAALTPWGSVATLITVTALIAHSRRLATGLPLLAGPALLTMPWLLPALSNGVGSADADGAVAFAPQADAPGGVLTSIMTLGGIWAQGAHLASRLSGGPLIASVALILLAGYGAVRASAGRGEVRLALAGWSVPTVVVLVLATTWGQGVAAQLQAVPGVALIRDSHRLLGWSAGAVAVLTALGASAAVTGLRSRLRVRAAGPAMAVVAVSLCALTAPDAGARLREAYRPTDIPREWSQAVAAVPSDGRVLVLPWQALRAPTWADGRPFVDPLPLAVDARTVRSTTLTVERGGSLITVDDGEPAAASRWRSGLLEPHDLDAHDVEAVFIWKDSPGEWPRQVRGFELVHDGPAFAVWTRDDAGRSGAGDAPPSGEARAQVTGRLLSTLE</sequence>
<evidence type="ECO:0000256" key="1">
    <source>
        <dbReference type="SAM" id="MobiDB-lite"/>
    </source>
</evidence>
<name>A0A560WAS7_9MICO</name>
<gene>
    <name evidence="3" type="ORF">FB557_2162</name>
</gene>
<organism evidence="3 4">
    <name type="scientific">Marihabitans asiaticum</name>
    <dbReference type="NCBI Taxonomy" id="415218"/>
    <lineage>
        <taxon>Bacteria</taxon>
        <taxon>Bacillati</taxon>
        <taxon>Actinomycetota</taxon>
        <taxon>Actinomycetes</taxon>
        <taxon>Micrococcales</taxon>
        <taxon>Intrasporangiaceae</taxon>
        <taxon>Marihabitans</taxon>
    </lineage>
</organism>
<reference evidence="3 4" key="1">
    <citation type="submission" date="2019-06" db="EMBL/GenBank/DDBJ databases">
        <title>Sequencing the genomes of 1000 actinobacteria strains.</title>
        <authorList>
            <person name="Klenk H.-P."/>
        </authorList>
    </citation>
    <scope>NUCLEOTIDE SEQUENCE [LARGE SCALE GENOMIC DNA]</scope>
    <source>
        <strain evidence="3 4">DSM 18935</strain>
    </source>
</reference>
<feature type="transmembrane region" description="Helical" evidence="2">
    <location>
        <begin position="272"/>
        <end position="293"/>
    </location>
</feature>
<feature type="transmembrane region" description="Helical" evidence="2">
    <location>
        <begin position="66"/>
        <end position="87"/>
    </location>
</feature>
<feature type="transmembrane region" description="Helical" evidence="2">
    <location>
        <begin position="240"/>
        <end position="260"/>
    </location>
</feature>
<dbReference type="Proteomes" id="UP000315628">
    <property type="component" value="Unassembled WGS sequence"/>
</dbReference>
<keyword evidence="4" id="KW-1185">Reference proteome</keyword>